<organism evidence="3 4">
    <name type="scientific">Brachionus calyciflorus</name>
    <dbReference type="NCBI Taxonomy" id="104777"/>
    <lineage>
        <taxon>Eukaryota</taxon>
        <taxon>Metazoa</taxon>
        <taxon>Spiralia</taxon>
        <taxon>Gnathifera</taxon>
        <taxon>Rotifera</taxon>
        <taxon>Eurotatoria</taxon>
        <taxon>Monogononta</taxon>
        <taxon>Pseudotrocha</taxon>
        <taxon>Ploima</taxon>
        <taxon>Brachionidae</taxon>
        <taxon>Brachionus</taxon>
    </lineage>
</organism>
<protein>
    <submittedName>
        <fullName evidence="3">Uncharacterized protein</fullName>
    </submittedName>
</protein>
<keyword evidence="2" id="KW-1133">Transmembrane helix</keyword>
<dbReference type="EMBL" id="CAJNOC010008618">
    <property type="protein sequence ID" value="CAF1117974.1"/>
    <property type="molecule type" value="Genomic_DNA"/>
</dbReference>
<accession>A0A814QDA9</accession>
<sequence>SNQLRILASFEEMFHITSDFNGNKLIVYSKNNVLYIPSCLEINTFSITHTNTCYKDLPVNVEINNKSISLFLTKNNFLKGFSKEVHCSLINDRFILTSEKLSIVRVGTEIKIFNLSNVIEQEIHLDHYNLSSLNFFHHKEITNGFDNSKYFEEQNNINDADGNFYILPNDEINTSSELLSDLVISKLHFVDELHRIKQMFNLALILMITLILFILLTFVFFKFFNLSKRQSRTPHILPLEELANLFVGRLTSSDIIGFICPINDADLAEIILKKEINVNDLVKINSTTLYALPNNPIQNKSSINILSPIVNTYSVSNNLACLDQNNLENGSNEMEKSNNEESDEDSDDADCTENEKILKIRTGFFEINSTEFNLSLRKKLKNPNSQMEKKDLDELATYLMNKLMEYTNG</sequence>
<feature type="region of interest" description="Disordered" evidence="1">
    <location>
        <begin position="326"/>
        <end position="351"/>
    </location>
</feature>
<keyword evidence="4" id="KW-1185">Reference proteome</keyword>
<feature type="non-terminal residue" evidence="3">
    <location>
        <position position="1"/>
    </location>
</feature>
<name>A0A814QDA9_9BILA</name>
<keyword evidence="2" id="KW-0472">Membrane</keyword>
<comment type="caution">
    <text evidence="3">The sequence shown here is derived from an EMBL/GenBank/DDBJ whole genome shotgun (WGS) entry which is preliminary data.</text>
</comment>
<evidence type="ECO:0000313" key="4">
    <source>
        <dbReference type="Proteomes" id="UP000663879"/>
    </source>
</evidence>
<reference evidence="3" key="1">
    <citation type="submission" date="2021-02" db="EMBL/GenBank/DDBJ databases">
        <authorList>
            <person name="Nowell W R."/>
        </authorList>
    </citation>
    <scope>NUCLEOTIDE SEQUENCE</scope>
    <source>
        <strain evidence="3">Ploen Becks lab</strain>
    </source>
</reference>
<dbReference type="OrthoDB" id="10181793at2759"/>
<dbReference type="Proteomes" id="UP000663879">
    <property type="component" value="Unassembled WGS sequence"/>
</dbReference>
<dbReference type="AlphaFoldDB" id="A0A814QDA9"/>
<feature type="compositionally biased region" description="Acidic residues" evidence="1">
    <location>
        <begin position="340"/>
        <end position="351"/>
    </location>
</feature>
<feature type="transmembrane region" description="Helical" evidence="2">
    <location>
        <begin position="202"/>
        <end position="224"/>
    </location>
</feature>
<keyword evidence="2" id="KW-0812">Transmembrane</keyword>
<proteinExistence type="predicted"/>
<evidence type="ECO:0000256" key="1">
    <source>
        <dbReference type="SAM" id="MobiDB-lite"/>
    </source>
</evidence>
<evidence type="ECO:0000256" key="2">
    <source>
        <dbReference type="SAM" id="Phobius"/>
    </source>
</evidence>
<gene>
    <name evidence="3" type="ORF">OXX778_LOCUS21918</name>
</gene>
<evidence type="ECO:0000313" key="3">
    <source>
        <dbReference type="EMBL" id="CAF1117974.1"/>
    </source>
</evidence>